<gene>
    <name evidence="2" type="ORF">SAMN05216215_105943</name>
</gene>
<protein>
    <submittedName>
        <fullName evidence="2">Uncharacterized conserved protein, DUF427 family</fullName>
    </submittedName>
</protein>
<evidence type="ECO:0000313" key="3">
    <source>
        <dbReference type="Proteomes" id="UP000199529"/>
    </source>
</evidence>
<sequence length="248" mass="28122">MTDNPGQQPKIQRSPKRVRTYLGGRLVADSRRPMLVWEHPYYPTYYLPAEDVRAELRPTGGTRRIDLLGDGDVLDVLVDGASAEGAAVRFPDSSPAPGLVRIDWGAMDEWFEEDEPVYVHPRDPYKRVDILAGSRHVVVRVGGVVVADSRRPQILFETGLPPRYYLPLADVRMDLLRPSDRQTRCPYKGTATYWHVLVDGTEHPDIVWTYRTPLPESQKIAGLACFYDERVEVTIDGEPQEKPHTPFS</sequence>
<dbReference type="STRING" id="418495.SAMN05216215_105943"/>
<feature type="domain" description="DUF427" evidence="1">
    <location>
        <begin position="18"/>
        <end position="96"/>
    </location>
</feature>
<evidence type="ECO:0000259" key="1">
    <source>
        <dbReference type="Pfam" id="PF04248"/>
    </source>
</evidence>
<accession>A0A1H3S1U2</accession>
<reference evidence="3" key="1">
    <citation type="submission" date="2016-10" db="EMBL/GenBank/DDBJ databases">
        <authorList>
            <person name="Varghese N."/>
            <person name="Submissions S."/>
        </authorList>
    </citation>
    <scope>NUCLEOTIDE SEQUENCE [LARGE SCALE GENOMIC DNA]</scope>
    <source>
        <strain evidence="3">CGMCC 4.3530</strain>
    </source>
</reference>
<dbReference type="InterPro" id="IPR007361">
    <property type="entry name" value="DUF427"/>
</dbReference>
<organism evidence="2 3">
    <name type="scientific">Saccharopolyspora shandongensis</name>
    <dbReference type="NCBI Taxonomy" id="418495"/>
    <lineage>
        <taxon>Bacteria</taxon>
        <taxon>Bacillati</taxon>
        <taxon>Actinomycetota</taxon>
        <taxon>Actinomycetes</taxon>
        <taxon>Pseudonocardiales</taxon>
        <taxon>Pseudonocardiaceae</taxon>
        <taxon>Saccharopolyspora</taxon>
    </lineage>
</organism>
<dbReference type="OrthoDB" id="285364at2"/>
<dbReference type="Gene3D" id="2.170.150.40">
    <property type="entry name" value="Domain of unknown function (DUF427)"/>
    <property type="match status" value="2"/>
</dbReference>
<dbReference type="PANTHER" id="PTHR34310">
    <property type="entry name" value="DUF427 DOMAIN PROTEIN (AFU_ORTHOLOGUE AFUA_3G02220)"/>
    <property type="match status" value="1"/>
</dbReference>
<dbReference type="PANTHER" id="PTHR34310:SF9">
    <property type="entry name" value="BLR5716 PROTEIN"/>
    <property type="match status" value="1"/>
</dbReference>
<dbReference type="Proteomes" id="UP000199529">
    <property type="component" value="Unassembled WGS sequence"/>
</dbReference>
<dbReference type="InterPro" id="IPR038694">
    <property type="entry name" value="DUF427_sf"/>
</dbReference>
<evidence type="ECO:0000313" key="2">
    <source>
        <dbReference type="EMBL" id="SDZ31608.1"/>
    </source>
</evidence>
<dbReference type="EMBL" id="FNOK01000059">
    <property type="protein sequence ID" value="SDZ31608.1"/>
    <property type="molecule type" value="Genomic_DNA"/>
</dbReference>
<feature type="domain" description="DUF427" evidence="1">
    <location>
        <begin position="137"/>
        <end position="229"/>
    </location>
</feature>
<dbReference type="RefSeq" id="WP_093276038.1">
    <property type="nucleotide sequence ID" value="NZ_FNOK01000059.1"/>
</dbReference>
<dbReference type="Pfam" id="PF04248">
    <property type="entry name" value="NTP_transf_9"/>
    <property type="match status" value="2"/>
</dbReference>
<dbReference type="AlphaFoldDB" id="A0A1H3S1U2"/>
<keyword evidence="3" id="KW-1185">Reference proteome</keyword>
<name>A0A1H3S1U2_9PSEU</name>
<proteinExistence type="predicted"/>